<protein>
    <submittedName>
        <fullName evidence="2">Uncharacterized protein</fullName>
    </submittedName>
</protein>
<reference evidence="2 3" key="1">
    <citation type="submission" date="2020-02" db="EMBL/GenBank/DDBJ databases">
        <title>A chromosome-scale genome assembly of the black bullhead catfish (Ameiurus melas).</title>
        <authorList>
            <person name="Wen M."/>
            <person name="Zham M."/>
            <person name="Cabau C."/>
            <person name="Klopp C."/>
            <person name="Donnadieu C."/>
            <person name="Roques C."/>
            <person name="Bouchez O."/>
            <person name="Lampietro C."/>
            <person name="Jouanno E."/>
            <person name="Herpin A."/>
            <person name="Louis A."/>
            <person name="Berthelot C."/>
            <person name="Parey E."/>
            <person name="Roest-Crollius H."/>
            <person name="Braasch I."/>
            <person name="Postlethwait J."/>
            <person name="Robinson-Rechavi M."/>
            <person name="Echchiki A."/>
            <person name="Begum T."/>
            <person name="Montfort J."/>
            <person name="Schartl M."/>
            <person name="Bobe J."/>
            <person name="Guiguen Y."/>
        </authorList>
    </citation>
    <scope>NUCLEOTIDE SEQUENCE [LARGE SCALE GENOMIC DNA]</scope>
    <source>
        <strain evidence="2">M_S1</strain>
        <tissue evidence="2">Blood</tissue>
    </source>
</reference>
<proteinExistence type="predicted"/>
<keyword evidence="3" id="KW-1185">Reference proteome</keyword>
<evidence type="ECO:0000256" key="1">
    <source>
        <dbReference type="SAM" id="MobiDB-lite"/>
    </source>
</evidence>
<dbReference type="AlphaFoldDB" id="A0A7J6AIV5"/>
<feature type="compositionally biased region" description="Low complexity" evidence="1">
    <location>
        <begin position="93"/>
        <end position="103"/>
    </location>
</feature>
<feature type="compositionally biased region" description="Polar residues" evidence="1">
    <location>
        <begin position="104"/>
        <end position="115"/>
    </location>
</feature>
<evidence type="ECO:0000313" key="3">
    <source>
        <dbReference type="Proteomes" id="UP000593565"/>
    </source>
</evidence>
<evidence type="ECO:0000313" key="2">
    <source>
        <dbReference type="EMBL" id="KAF4082570.1"/>
    </source>
</evidence>
<sequence length="179" mass="19911">MGNNITYYPGNIIFPLLPQYHGHFPTATSLRHQISILLLWNTFICEQQLNKICNELGHDTYRVARRSAAAAGGPGSSCSCRRRTSVDVQTCASSPSNPSVSFSRLNSSNTRSASSADEHRRVTDNNTRIKIRKTRRDFVPVVGEHFAGTACLGWDWLAEKAAFQPLSFRSISQTIPEKV</sequence>
<gene>
    <name evidence="2" type="ORF">AMELA_G00153100</name>
</gene>
<name>A0A7J6AIV5_AMEME</name>
<organism evidence="2 3">
    <name type="scientific">Ameiurus melas</name>
    <name type="common">Black bullhead</name>
    <name type="synonym">Silurus melas</name>
    <dbReference type="NCBI Taxonomy" id="219545"/>
    <lineage>
        <taxon>Eukaryota</taxon>
        <taxon>Metazoa</taxon>
        <taxon>Chordata</taxon>
        <taxon>Craniata</taxon>
        <taxon>Vertebrata</taxon>
        <taxon>Euteleostomi</taxon>
        <taxon>Actinopterygii</taxon>
        <taxon>Neopterygii</taxon>
        <taxon>Teleostei</taxon>
        <taxon>Ostariophysi</taxon>
        <taxon>Siluriformes</taxon>
        <taxon>Ictaluridae</taxon>
        <taxon>Ameiurus</taxon>
    </lineage>
</organism>
<accession>A0A7J6AIV5</accession>
<dbReference type="Proteomes" id="UP000593565">
    <property type="component" value="Unassembled WGS sequence"/>
</dbReference>
<comment type="caution">
    <text evidence="2">The sequence shown here is derived from an EMBL/GenBank/DDBJ whole genome shotgun (WGS) entry which is preliminary data.</text>
</comment>
<feature type="region of interest" description="Disordered" evidence="1">
    <location>
        <begin position="91"/>
        <end position="127"/>
    </location>
</feature>
<dbReference type="EMBL" id="JAAGNN010000012">
    <property type="protein sequence ID" value="KAF4082570.1"/>
    <property type="molecule type" value="Genomic_DNA"/>
</dbReference>